<evidence type="ECO:0000313" key="3">
    <source>
        <dbReference type="Proteomes" id="UP000176364"/>
    </source>
</evidence>
<accession>A0A1F5DZV8</accession>
<dbReference type="Gene3D" id="3.40.430.10">
    <property type="entry name" value="Dihydrofolate Reductase, subunit A"/>
    <property type="match status" value="1"/>
</dbReference>
<dbReference type="GO" id="GO:0009231">
    <property type="term" value="P:riboflavin biosynthetic process"/>
    <property type="evidence" value="ECO:0007669"/>
    <property type="project" value="InterPro"/>
</dbReference>
<protein>
    <recommendedName>
        <fullName evidence="1">Bacterial bifunctional deaminase-reductase C-terminal domain-containing protein</fullName>
    </recommendedName>
</protein>
<dbReference type="SUPFAM" id="SSF53597">
    <property type="entry name" value="Dihydrofolate reductase-like"/>
    <property type="match status" value="1"/>
</dbReference>
<name>A0A1F5DZV8_9BACT</name>
<organism evidence="2 3">
    <name type="scientific">Candidatus Beckwithbacteria bacterium RIFCSPLOWO2_02_FULL_47_23</name>
    <dbReference type="NCBI Taxonomy" id="1797463"/>
    <lineage>
        <taxon>Bacteria</taxon>
        <taxon>Candidatus Beckwithiibacteriota</taxon>
    </lineage>
</organism>
<gene>
    <name evidence="2" type="ORF">A3I57_01505</name>
</gene>
<dbReference type="InterPro" id="IPR024072">
    <property type="entry name" value="DHFR-like_dom_sf"/>
</dbReference>
<evidence type="ECO:0000313" key="2">
    <source>
        <dbReference type="EMBL" id="OGD60719.1"/>
    </source>
</evidence>
<sequence length="173" mass="19284">MKVILWMGMSLNGYIAGEDNNEDFISHDCWLAWLDGIRKHGCMVWGRKTHQIVKTWPKAYIEDIKGVKAVVISGDPNYKVSSDFELVNSPQAAIATLEKQGFSSLVLTGGSTLNSSFAKLGLIDEVIVNVEPVIVGKGIPLFKPDVFELKLELIEMRQSKGKTIQLHYKVVIH</sequence>
<reference evidence="2 3" key="1">
    <citation type="journal article" date="2016" name="Nat. Commun.">
        <title>Thousands of microbial genomes shed light on interconnected biogeochemical processes in an aquifer system.</title>
        <authorList>
            <person name="Anantharaman K."/>
            <person name="Brown C.T."/>
            <person name="Hug L.A."/>
            <person name="Sharon I."/>
            <person name="Castelle C.J."/>
            <person name="Probst A.J."/>
            <person name="Thomas B.C."/>
            <person name="Singh A."/>
            <person name="Wilkins M.J."/>
            <person name="Karaoz U."/>
            <person name="Brodie E.L."/>
            <person name="Williams K.H."/>
            <person name="Hubbard S.S."/>
            <person name="Banfield J.F."/>
        </authorList>
    </citation>
    <scope>NUCLEOTIDE SEQUENCE [LARGE SCALE GENOMIC DNA]</scope>
</reference>
<dbReference type="PANTHER" id="PTHR38011">
    <property type="entry name" value="DIHYDROFOLATE REDUCTASE FAMILY PROTEIN (AFU_ORTHOLOGUE AFUA_8G06820)"/>
    <property type="match status" value="1"/>
</dbReference>
<proteinExistence type="predicted"/>
<dbReference type="Proteomes" id="UP000176364">
    <property type="component" value="Unassembled WGS sequence"/>
</dbReference>
<dbReference type="AlphaFoldDB" id="A0A1F5DZV8"/>
<dbReference type="PANTHER" id="PTHR38011:SF11">
    <property type="entry name" value="2,5-DIAMINO-6-RIBOSYLAMINO-4(3H)-PYRIMIDINONE 5'-PHOSPHATE REDUCTASE"/>
    <property type="match status" value="1"/>
</dbReference>
<feature type="domain" description="Bacterial bifunctional deaminase-reductase C-terminal" evidence="1">
    <location>
        <begin position="2"/>
        <end position="160"/>
    </location>
</feature>
<dbReference type="Pfam" id="PF01872">
    <property type="entry name" value="RibD_C"/>
    <property type="match status" value="1"/>
</dbReference>
<dbReference type="EMBL" id="MEZQ01000023">
    <property type="protein sequence ID" value="OGD60719.1"/>
    <property type="molecule type" value="Genomic_DNA"/>
</dbReference>
<dbReference type="InterPro" id="IPR002734">
    <property type="entry name" value="RibDG_C"/>
</dbReference>
<dbReference type="GO" id="GO:0008703">
    <property type="term" value="F:5-amino-6-(5-phosphoribosylamino)uracil reductase activity"/>
    <property type="evidence" value="ECO:0007669"/>
    <property type="project" value="InterPro"/>
</dbReference>
<dbReference type="InterPro" id="IPR050765">
    <property type="entry name" value="Riboflavin_Biosynth_HTPR"/>
</dbReference>
<evidence type="ECO:0000259" key="1">
    <source>
        <dbReference type="Pfam" id="PF01872"/>
    </source>
</evidence>
<comment type="caution">
    <text evidence="2">The sequence shown here is derived from an EMBL/GenBank/DDBJ whole genome shotgun (WGS) entry which is preliminary data.</text>
</comment>